<dbReference type="Gene3D" id="3.40.630.10">
    <property type="entry name" value="Zn peptidases"/>
    <property type="match status" value="1"/>
</dbReference>
<evidence type="ECO:0000256" key="16">
    <source>
        <dbReference type="SAM" id="MobiDB-lite"/>
    </source>
</evidence>
<name>A0A1W2TQR9_ROSNE</name>
<sequence length="585" mass="66182">MRPVYHPFPFSLMVLLFLCLNTVDHASAWHIPGLPPARGEGPIQAPTSPHIHRQSSATTAAASTSRPPARSFLRRLFNRLPSSTSTSSSHVSPSSSLTRWVDDRPRLIESLKEYEDQVVIRFNVSNAQHEATLRIVIDRMLLDVWSFTSNHVDIRIPSRRIRFLIRALPSSLRENHSILIPDLARAAAATYPSRRSFTNAHQPHDRGTASSSHQSPKKFDVADVYFQDYQPYSVMVAWMRLIDSMFRGRGLVQMINIGQSYEGRDILALRVGMRPNGVTFDRPREIVLVTGGLHAREWISTSSVNYAAWSFIQSIDKDPMAKKILERFDLVFVPVLNPDGYEYTWEVDRLWRKSRQRTKMSYCPGLDLDHSFSYRWESIDHQDEPCSESYGGDEPFQAVEAAELANWARNETENGARFVGYLDIHSYSQQVLIPYSFSCQVQPPNAENLQEVAMNLAKHMRLSNGEFYRVASACEGAVLGSTGPSVEAKGGSAIDYFYHELNAHYSYQIKLRDTGSYGFLLPSDNIIPVGEEVFQAIKYLGDFLLGNNGHEWTQEATSSSEEVSQQSAEGDGVITAELRRRQRRA</sequence>
<dbReference type="EMBL" id="DF977492">
    <property type="protein sequence ID" value="GAP90816.1"/>
    <property type="molecule type" value="Genomic_DNA"/>
</dbReference>
<keyword evidence="7" id="KW-0479">Metal-binding</keyword>
<keyword evidence="9" id="KW-0862">Zinc</keyword>
<keyword evidence="6" id="KW-0926">Vacuole</keyword>
<keyword evidence="19" id="KW-0378">Hydrolase</keyword>
<evidence type="ECO:0000256" key="15">
    <source>
        <dbReference type="PROSITE-ProRule" id="PRU01379"/>
    </source>
</evidence>
<feature type="chain" id="PRO_5010728052" description="Inactive metallocarboxypeptidase ECM14" evidence="17">
    <location>
        <begin position="29"/>
        <end position="585"/>
    </location>
</feature>
<feature type="domain" description="Peptidase M14" evidence="18">
    <location>
        <begin position="228"/>
        <end position="544"/>
    </location>
</feature>
<dbReference type="Pfam" id="PF00246">
    <property type="entry name" value="Peptidase_M14"/>
    <property type="match status" value="1"/>
</dbReference>
<evidence type="ECO:0000256" key="2">
    <source>
        <dbReference type="ARBA" id="ARBA00004116"/>
    </source>
</evidence>
<dbReference type="GO" id="GO:0008270">
    <property type="term" value="F:zinc ion binding"/>
    <property type="evidence" value="ECO:0007669"/>
    <property type="project" value="InterPro"/>
</dbReference>
<keyword evidence="19" id="KW-0121">Carboxypeptidase</keyword>
<dbReference type="GO" id="GO:0071555">
    <property type="term" value="P:cell wall organization"/>
    <property type="evidence" value="ECO:0007669"/>
    <property type="project" value="UniProtKB-KW"/>
</dbReference>
<organism evidence="19">
    <name type="scientific">Rosellinia necatrix</name>
    <name type="common">White root-rot fungus</name>
    <dbReference type="NCBI Taxonomy" id="77044"/>
    <lineage>
        <taxon>Eukaryota</taxon>
        <taxon>Fungi</taxon>
        <taxon>Dikarya</taxon>
        <taxon>Ascomycota</taxon>
        <taxon>Pezizomycotina</taxon>
        <taxon>Sordariomycetes</taxon>
        <taxon>Xylariomycetidae</taxon>
        <taxon>Xylariales</taxon>
        <taxon>Xylariaceae</taxon>
        <taxon>Rosellinia</taxon>
    </lineage>
</organism>
<dbReference type="AlphaFoldDB" id="A0A1W2TQR9"/>
<reference evidence="19" key="1">
    <citation type="submission" date="2016-03" db="EMBL/GenBank/DDBJ databases">
        <title>Draft genome sequence of Rosellinia necatrix.</title>
        <authorList>
            <person name="Kanematsu S."/>
        </authorList>
    </citation>
    <scope>NUCLEOTIDE SEQUENCE [LARGE SCALE GENOMIC DNA]</scope>
    <source>
        <strain evidence="19">W97</strain>
    </source>
</reference>
<dbReference type="Proteomes" id="UP000054516">
    <property type="component" value="Unassembled WGS sequence"/>
</dbReference>
<evidence type="ECO:0000256" key="7">
    <source>
        <dbReference type="ARBA" id="ARBA00022723"/>
    </source>
</evidence>
<feature type="region of interest" description="Disordered" evidence="16">
    <location>
        <begin position="39"/>
        <end position="68"/>
    </location>
</feature>
<gene>
    <name evidence="19" type="ORF">SAMD00023353_4700780</name>
</gene>
<comment type="cofactor">
    <cofactor evidence="1">
        <name>Zn(2+)</name>
        <dbReference type="ChEBI" id="CHEBI:29105"/>
    </cofactor>
</comment>
<dbReference type="FunFam" id="3.40.630.10:FF:000060">
    <property type="entry name" value="Putative metallocarboxypeptidase ecm14"/>
    <property type="match status" value="1"/>
</dbReference>
<evidence type="ECO:0000313" key="20">
    <source>
        <dbReference type="Proteomes" id="UP000054516"/>
    </source>
</evidence>
<dbReference type="SUPFAM" id="SSF53187">
    <property type="entry name" value="Zn-dependent exopeptidases"/>
    <property type="match status" value="1"/>
</dbReference>
<dbReference type="SMART" id="SM00631">
    <property type="entry name" value="Zn_pept"/>
    <property type="match status" value="1"/>
</dbReference>
<evidence type="ECO:0000313" key="19">
    <source>
        <dbReference type="EMBL" id="GAP90816.1"/>
    </source>
</evidence>
<dbReference type="GO" id="GO:0004181">
    <property type="term" value="F:metallocarboxypeptidase activity"/>
    <property type="evidence" value="ECO:0007669"/>
    <property type="project" value="InterPro"/>
</dbReference>
<evidence type="ECO:0000256" key="14">
    <source>
        <dbReference type="ARBA" id="ARBA00026213"/>
    </source>
</evidence>
<dbReference type="PANTHER" id="PTHR11705">
    <property type="entry name" value="PROTEASE FAMILY M14 CARBOXYPEPTIDASE A,B"/>
    <property type="match status" value="1"/>
</dbReference>
<evidence type="ECO:0000256" key="4">
    <source>
        <dbReference type="ARBA" id="ARBA00005988"/>
    </source>
</evidence>
<feature type="region of interest" description="Disordered" evidence="16">
    <location>
        <begin position="556"/>
        <end position="585"/>
    </location>
</feature>
<keyword evidence="20" id="KW-1185">Reference proteome</keyword>
<keyword evidence="8 17" id="KW-0732">Signal</keyword>
<feature type="compositionally biased region" description="Low complexity" evidence="16">
    <location>
        <begin position="55"/>
        <end position="68"/>
    </location>
</feature>
<proteinExistence type="inferred from homology"/>
<evidence type="ECO:0000256" key="12">
    <source>
        <dbReference type="ARBA" id="ARBA00025210"/>
    </source>
</evidence>
<dbReference type="OMA" id="WFYHQLH"/>
<dbReference type="OrthoDB" id="3626597at2759"/>
<comment type="subcellular location">
    <subcellularLocation>
        <location evidence="3">Secreted</location>
    </subcellularLocation>
    <subcellularLocation>
        <location evidence="2">Vacuole</location>
    </subcellularLocation>
</comment>
<feature type="signal peptide" evidence="17">
    <location>
        <begin position="1"/>
        <end position="28"/>
    </location>
</feature>
<evidence type="ECO:0000256" key="10">
    <source>
        <dbReference type="ARBA" id="ARBA00023157"/>
    </source>
</evidence>
<keyword evidence="10" id="KW-1015">Disulfide bond</keyword>
<feature type="compositionally biased region" description="Low complexity" evidence="16">
    <location>
        <begin position="556"/>
        <end position="569"/>
    </location>
</feature>
<evidence type="ECO:0000256" key="3">
    <source>
        <dbReference type="ARBA" id="ARBA00004613"/>
    </source>
</evidence>
<evidence type="ECO:0000256" key="6">
    <source>
        <dbReference type="ARBA" id="ARBA00022554"/>
    </source>
</evidence>
<protein>
    <recommendedName>
        <fullName evidence="13">Inactive metallocarboxypeptidase ECM14</fullName>
    </recommendedName>
    <alternativeName>
        <fullName evidence="14">Inactive metallocarboxypeptidase ecm14</fullName>
    </alternativeName>
</protein>
<evidence type="ECO:0000256" key="1">
    <source>
        <dbReference type="ARBA" id="ARBA00001947"/>
    </source>
</evidence>
<dbReference type="PRINTS" id="PR00765">
    <property type="entry name" value="CRBOXYPTASEA"/>
</dbReference>
<dbReference type="GO" id="GO:0005773">
    <property type="term" value="C:vacuole"/>
    <property type="evidence" value="ECO:0007669"/>
    <property type="project" value="UniProtKB-SubCell"/>
</dbReference>
<evidence type="ECO:0000256" key="13">
    <source>
        <dbReference type="ARBA" id="ARBA00026187"/>
    </source>
</evidence>
<comment type="caution">
    <text evidence="15">Lacks conserved residue(s) required for the propagation of feature annotation.</text>
</comment>
<dbReference type="InterPro" id="IPR000834">
    <property type="entry name" value="Peptidase_M14"/>
</dbReference>
<keyword evidence="19" id="KW-0645">Protease</keyword>
<evidence type="ECO:0000256" key="17">
    <source>
        <dbReference type="SAM" id="SignalP"/>
    </source>
</evidence>
<dbReference type="GO" id="GO:0006508">
    <property type="term" value="P:proteolysis"/>
    <property type="evidence" value="ECO:0007669"/>
    <property type="project" value="InterPro"/>
</dbReference>
<keyword evidence="11" id="KW-0961">Cell wall biogenesis/degradation</keyword>
<dbReference type="PROSITE" id="PS52035">
    <property type="entry name" value="PEPTIDASE_M14"/>
    <property type="match status" value="1"/>
</dbReference>
<dbReference type="CDD" id="cd03860">
    <property type="entry name" value="M14_CP_A-B_like"/>
    <property type="match status" value="1"/>
</dbReference>
<dbReference type="GO" id="GO:0005576">
    <property type="term" value="C:extracellular region"/>
    <property type="evidence" value="ECO:0007669"/>
    <property type="project" value="UniProtKB-SubCell"/>
</dbReference>
<comment type="similarity">
    <text evidence="4 15">Belongs to the peptidase M14 family.</text>
</comment>
<keyword evidence="5" id="KW-0964">Secreted</keyword>
<dbReference type="STRING" id="77044.A0A1W2TQR9"/>
<evidence type="ECO:0000259" key="18">
    <source>
        <dbReference type="PROSITE" id="PS52035"/>
    </source>
</evidence>
<evidence type="ECO:0000256" key="8">
    <source>
        <dbReference type="ARBA" id="ARBA00022729"/>
    </source>
</evidence>
<evidence type="ECO:0000256" key="9">
    <source>
        <dbReference type="ARBA" id="ARBA00022833"/>
    </source>
</evidence>
<accession>A0A1W2TQR9</accession>
<evidence type="ECO:0000256" key="11">
    <source>
        <dbReference type="ARBA" id="ARBA00023316"/>
    </source>
</evidence>
<dbReference type="PANTHER" id="PTHR11705:SF147">
    <property type="entry name" value="INACTIVE METALLOCARBOXYPEPTIDASE ECM14"/>
    <property type="match status" value="1"/>
</dbReference>
<evidence type="ECO:0000256" key="5">
    <source>
        <dbReference type="ARBA" id="ARBA00022525"/>
    </source>
</evidence>
<comment type="function">
    <text evidence="12">Inactive carboxypeptidase that may play a role in cell wall organization and biogenesis.</text>
</comment>